<dbReference type="SUPFAM" id="SSF69369">
    <property type="entry name" value="Cloacin translocation domain"/>
    <property type="match status" value="1"/>
</dbReference>
<evidence type="ECO:0000259" key="6">
    <source>
        <dbReference type="Pfam" id="PF09000"/>
    </source>
</evidence>
<keyword evidence="2" id="KW-0044">Antibiotic</keyword>
<dbReference type="GO" id="GO:0016788">
    <property type="term" value="F:hydrolase activity, acting on ester bonds"/>
    <property type="evidence" value="ECO:0007669"/>
    <property type="project" value="InterPro"/>
</dbReference>
<keyword evidence="3" id="KW-0078">Bacteriocin</keyword>
<evidence type="ECO:0000256" key="3">
    <source>
        <dbReference type="ARBA" id="ARBA00023048"/>
    </source>
</evidence>
<dbReference type="Pfam" id="PF09000">
    <property type="entry name" value="Cytotoxic"/>
    <property type="match status" value="1"/>
</dbReference>
<proteinExistence type="predicted"/>
<feature type="compositionally biased region" description="Basic and acidic residues" evidence="4">
    <location>
        <begin position="389"/>
        <end position="404"/>
    </location>
</feature>
<feature type="domain" description="Pyosin/cloacin translocation" evidence="5">
    <location>
        <begin position="179"/>
        <end position="309"/>
    </location>
</feature>
<dbReference type="RefSeq" id="WP_339555029.1">
    <property type="nucleotide sequence ID" value="NZ_CP159258.1"/>
</dbReference>
<name>A0AAU8DXQ3_9PSED</name>
<evidence type="ECO:0000259" key="5">
    <source>
        <dbReference type="Pfam" id="PF06958"/>
    </source>
</evidence>
<feature type="domain" description="Colicin E3-like ribonuclease" evidence="6">
    <location>
        <begin position="327"/>
        <end position="408"/>
    </location>
</feature>
<dbReference type="Pfam" id="PF06958">
    <property type="entry name" value="Pyocin_S"/>
    <property type="match status" value="1"/>
</dbReference>
<accession>A0AAU8DXQ3</accession>
<feature type="region of interest" description="Disordered" evidence="4">
    <location>
        <begin position="385"/>
        <end position="405"/>
    </location>
</feature>
<dbReference type="GO" id="GO:0031640">
    <property type="term" value="P:killing of cells of another organism"/>
    <property type="evidence" value="ECO:0007669"/>
    <property type="project" value="UniProtKB-KW"/>
</dbReference>
<evidence type="ECO:0000256" key="1">
    <source>
        <dbReference type="ARBA" id="ARBA00022529"/>
    </source>
</evidence>
<dbReference type="InterPro" id="IPR009105">
    <property type="entry name" value="Colicin_E3_ribonuclease"/>
</dbReference>
<dbReference type="Gene3D" id="3.10.380.10">
    <property type="entry name" value="Colicin E3-like ribonuclease domain"/>
    <property type="match status" value="1"/>
</dbReference>
<organism evidence="7">
    <name type="scientific">Pseudomonas sp. MYb327</name>
    <dbReference type="NCBI Taxonomy" id="2745230"/>
    <lineage>
        <taxon>Bacteria</taxon>
        <taxon>Pseudomonadati</taxon>
        <taxon>Pseudomonadota</taxon>
        <taxon>Gammaproteobacteria</taxon>
        <taxon>Pseudomonadales</taxon>
        <taxon>Pseudomonadaceae</taxon>
        <taxon>Pseudomonas</taxon>
    </lineage>
</organism>
<evidence type="ECO:0000256" key="4">
    <source>
        <dbReference type="SAM" id="MobiDB-lite"/>
    </source>
</evidence>
<protein>
    <submittedName>
        <fullName evidence="7">Colicin E3/pyocin S6 family cytotoxin</fullName>
    </submittedName>
</protein>
<evidence type="ECO:0000256" key="2">
    <source>
        <dbReference type="ARBA" id="ARBA00023022"/>
    </source>
</evidence>
<dbReference type="InterPro" id="IPR036302">
    <property type="entry name" value="Pyosin/cloacin_T_dom_sf"/>
</dbReference>
<sequence length="411" mass="44835">MASNKHIPQVRNPPSGDGHHISYRDMTATELAEREARQNAHDAMLARQAAFERSRQIAPIAQAPVRAGCVFAKSCNLPDAIIDYANPSGMVPTDSLEDYGEIAWLGAREVDESGLLNLQTISGTTLSLGLGQLALRAPALAAPVIGAGVALGTAAAATLTGLVALFWTPTLGDSALYTEDQLRALKHARTRMRLQIEQREDGSLKGYAFYTGKNRDWEMVDVVQIALRDSQYIADLGAGIELIWTPALDASDILGIPKLEAAPQAPHIWVYPPTKLADGIIVNPVYPPEYKDFILVFPVGSGVKPVYVVVSVSGRKLPNPDHDYHSAPETEEITGFSGLKEAKRKTPKQGGGGLRERWTDAKGRRIYEWDSLHGELEAYRASDGSHLGSFDHKTGEQIDLPKKDRNIKRFL</sequence>
<dbReference type="InterPro" id="IPR016128">
    <property type="entry name" value="Pyosin/cloacin_T_dom"/>
</dbReference>
<reference evidence="7" key="1">
    <citation type="submission" date="2024-06" db="EMBL/GenBank/DDBJ databases">
        <title>The Caenorhabditis elegans bacterial microbiome influences microsporidia infection through nutrient limitation and inhibiting parasite invasion.</title>
        <authorList>
            <person name="Tamim El Jarkass H."/>
            <person name="Castelblanco S."/>
            <person name="Kaur M."/>
            <person name="Wan Y.C."/>
            <person name="Ellis A.E."/>
            <person name="Sheldon R.D."/>
            <person name="Lien E.C."/>
            <person name="Burton N.O."/>
            <person name="Wright G.D."/>
            <person name="Reinke A.W."/>
        </authorList>
    </citation>
    <scope>NUCLEOTIDE SEQUENCE</scope>
    <source>
        <strain evidence="7">MYb327</strain>
    </source>
</reference>
<dbReference type="GO" id="GO:0042742">
    <property type="term" value="P:defense response to bacterium"/>
    <property type="evidence" value="ECO:0007669"/>
    <property type="project" value="UniProtKB-KW"/>
</dbReference>
<keyword evidence="1" id="KW-0929">Antimicrobial</keyword>
<evidence type="ECO:0000313" key="7">
    <source>
        <dbReference type="EMBL" id="XCG72535.1"/>
    </source>
</evidence>
<dbReference type="GO" id="GO:0043022">
    <property type="term" value="F:ribosome binding"/>
    <property type="evidence" value="ECO:0007669"/>
    <property type="project" value="InterPro"/>
</dbReference>
<dbReference type="SUPFAM" id="SSF63840">
    <property type="entry name" value="Ribonuclease domain of colicin E3"/>
    <property type="match status" value="1"/>
</dbReference>
<feature type="region of interest" description="Disordered" evidence="4">
    <location>
        <begin position="1"/>
        <end position="22"/>
    </location>
</feature>
<dbReference type="InterPro" id="IPR036725">
    <property type="entry name" value="ColE3_ribonuclease_sf"/>
</dbReference>
<gene>
    <name evidence="7" type="ORF">ABVN21_17415</name>
</gene>
<dbReference type="EMBL" id="CP159258">
    <property type="protein sequence ID" value="XCG72535.1"/>
    <property type="molecule type" value="Genomic_DNA"/>
</dbReference>
<dbReference type="GO" id="GO:0003723">
    <property type="term" value="F:RNA binding"/>
    <property type="evidence" value="ECO:0007669"/>
    <property type="project" value="InterPro"/>
</dbReference>
<dbReference type="AlphaFoldDB" id="A0AAU8DXQ3"/>